<dbReference type="EMBL" id="SNVV01000019">
    <property type="protein sequence ID" value="TDN47526.1"/>
    <property type="molecule type" value="Genomic_DNA"/>
</dbReference>
<dbReference type="GO" id="GO:0016989">
    <property type="term" value="F:sigma factor antagonist activity"/>
    <property type="evidence" value="ECO:0007669"/>
    <property type="project" value="TreeGrafter"/>
</dbReference>
<comment type="caution">
    <text evidence="4">The sequence shown here is derived from an EMBL/GenBank/DDBJ whole genome shotgun (WGS) entry which is preliminary data.</text>
</comment>
<reference evidence="4 5" key="1">
    <citation type="submission" date="2019-03" db="EMBL/GenBank/DDBJ databases">
        <title>Genomic Encyclopedia of Type Strains, Phase IV (KMG-IV): sequencing the most valuable type-strain genomes for metagenomic binning, comparative biology and taxonomic classification.</title>
        <authorList>
            <person name="Goeker M."/>
        </authorList>
    </citation>
    <scope>NUCLEOTIDE SEQUENCE [LARGE SCALE GENOMIC DNA]</scope>
    <source>
        <strain evidence="4 5">DSM 12121</strain>
    </source>
</reference>
<feature type="transmembrane region" description="Helical" evidence="1">
    <location>
        <begin position="75"/>
        <end position="97"/>
    </location>
</feature>
<dbReference type="PIRSF" id="PIRSF018266">
    <property type="entry name" value="FecR"/>
    <property type="match status" value="1"/>
</dbReference>
<accession>A0A4R6DR79</accession>
<dbReference type="Pfam" id="PF16220">
    <property type="entry name" value="DUF4880"/>
    <property type="match status" value="1"/>
</dbReference>
<keyword evidence="1" id="KW-0812">Transmembrane</keyword>
<keyword evidence="1" id="KW-0472">Membrane</keyword>
<evidence type="ECO:0000256" key="1">
    <source>
        <dbReference type="SAM" id="Phobius"/>
    </source>
</evidence>
<dbReference type="Pfam" id="PF04773">
    <property type="entry name" value="FecR"/>
    <property type="match status" value="1"/>
</dbReference>
<organism evidence="4 5">
    <name type="scientific">Azoarcus indigens</name>
    <dbReference type="NCBI Taxonomy" id="29545"/>
    <lineage>
        <taxon>Bacteria</taxon>
        <taxon>Pseudomonadati</taxon>
        <taxon>Pseudomonadota</taxon>
        <taxon>Betaproteobacteria</taxon>
        <taxon>Rhodocyclales</taxon>
        <taxon>Zoogloeaceae</taxon>
        <taxon>Azoarcus</taxon>
    </lineage>
</organism>
<evidence type="ECO:0000259" key="3">
    <source>
        <dbReference type="Pfam" id="PF16220"/>
    </source>
</evidence>
<feature type="domain" description="FecR N-terminal" evidence="3">
    <location>
        <begin position="15"/>
        <end position="56"/>
    </location>
</feature>
<dbReference type="OrthoDB" id="8641865at2"/>
<gene>
    <name evidence="4" type="ORF">C7389_11936</name>
</gene>
<dbReference type="InterPro" id="IPR006860">
    <property type="entry name" value="FecR"/>
</dbReference>
<dbReference type="AlphaFoldDB" id="A0A4R6DR79"/>
<dbReference type="Proteomes" id="UP000295129">
    <property type="component" value="Unassembled WGS sequence"/>
</dbReference>
<evidence type="ECO:0000259" key="2">
    <source>
        <dbReference type="Pfam" id="PF04773"/>
    </source>
</evidence>
<dbReference type="PANTHER" id="PTHR30273">
    <property type="entry name" value="PERIPLASMIC SIGNAL SENSOR AND SIGMA FACTOR ACTIVATOR FECR-RELATED"/>
    <property type="match status" value="1"/>
</dbReference>
<keyword evidence="1" id="KW-1133">Transmembrane helix</keyword>
<feature type="domain" description="FecR protein" evidence="2">
    <location>
        <begin position="105"/>
        <end position="196"/>
    </location>
</feature>
<protein>
    <submittedName>
        <fullName evidence="4">FecR family protein</fullName>
    </submittedName>
</protein>
<proteinExistence type="predicted"/>
<dbReference type="RefSeq" id="WP_133594101.1">
    <property type="nucleotide sequence ID" value="NZ_SNVV01000019.1"/>
</dbReference>
<dbReference type="PANTHER" id="PTHR30273:SF2">
    <property type="entry name" value="PROTEIN FECR"/>
    <property type="match status" value="1"/>
</dbReference>
<keyword evidence="5" id="KW-1185">Reference proteome</keyword>
<dbReference type="Gene3D" id="2.60.120.1440">
    <property type="match status" value="1"/>
</dbReference>
<dbReference type="InterPro" id="IPR012373">
    <property type="entry name" value="Ferrdict_sens_TM"/>
</dbReference>
<evidence type="ECO:0000313" key="4">
    <source>
        <dbReference type="EMBL" id="TDN47526.1"/>
    </source>
</evidence>
<name>A0A4R6DR79_9RHOO</name>
<sequence length="310" mass="32827">MSMAKRGADDPVAVEASRWLVRRGRGALSAAEENAFDSWYAAHPDHAATYRKLERLWQQLGQVDRNRLAPRRRKSAVLALLLAGSLLAGGLGPAAVLHLRADHIAATGEILTLTLADGSTAILDSDSAITYREDGGRREVRLLRGRALFQVRSSAGGLPPFVVLTNTASATALGTRFEVERTEDATRVAVYESRVEVRCLPCDPPASRVLRTGESATVADAGALAAAQASAAGESWTHGMLGFDDVSVAEAAERLGRYTHKPVLVLGDVARQRRLSAVVDARDPDAAAAALAAGSGLRASLLPGLILLRE</sequence>
<dbReference type="InterPro" id="IPR032623">
    <property type="entry name" value="FecR_N"/>
</dbReference>
<evidence type="ECO:0000313" key="5">
    <source>
        <dbReference type="Proteomes" id="UP000295129"/>
    </source>
</evidence>